<evidence type="ECO:0000313" key="2">
    <source>
        <dbReference type="EMBL" id="NYG34888.1"/>
    </source>
</evidence>
<sequence length="683" mass="75210">MSPAIAMPLFRPDFRPDIELLSPARDADIGIEAINHGADAVYIGGPAFGARASAGNSVGDIERLVKHAHRFGSRIFVTLNTILRDDELAPAREMVRQVYEAGADALIVQDMGLLELDLPPIDLHASTQTDIRTPEKARFLQDAGFSQIVLARELTLPQIQAVAAQVDRATLEFFVHGALCVAYSGQCFVSHAQTGRSANRGDCSQACRLPYTVTDPQGRVIAHEQHVLSMKDNNQSANLAALVDAGIRSFKIEGRYKDMGYVKNITAHYRKLLDELFEARPELHASSAGRATFTFTPDPDRNFNRGSTDYFVNGRQEDIGAFDTPKHAGLPVGWVTKIGADYVDMKLYEGVDPLNNNDALTFNTLQKDLVGMPIDTAQLLNEGKRLWRVVPKEPLSTYPGLRPDVVISRNRDMGWVRLLEKKSADRRIGVWLRLDDTPQGLALTLTDETGVTARAEVDLPKKEAARDAAKGEAALREHLGKLGATIFTAHETVLATRKPWFVPPGVLNALRREAVEQLEAARLAAHVRLPRQPEVQPPTPYPEDTLTYLANVYNAKARDFYARHGVKVIGAAYESHEALGEASLMITKHCVRFSMSLCPKQAKGVTGVQGTVRAEPLTIQNGDEVLTLKFDCKPCEMHVVGRMKKNVLNQAVREEKASLAAGVPMQFYRARPSTTPPRPCTPP</sequence>
<dbReference type="Pfam" id="PF01136">
    <property type="entry name" value="Peptidase_U32"/>
    <property type="match status" value="1"/>
</dbReference>
<dbReference type="GO" id="GO:0006508">
    <property type="term" value="P:proteolysis"/>
    <property type="evidence" value="ECO:0007669"/>
    <property type="project" value="UniProtKB-KW"/>
</dbReference>
<dbReference type="InterPro" id="IPR051454">
    <property type="entry name" value="RNA/ubiquinone_mod_enzymes"/>
</dbReference>
<keyword evidence="2" id="KW-0378">Hydrolase</keyword>
<dbReference type="RefSeq" id="WP_246332617.1">
    <property type="nucleotide sequence ID" value="NZ_JACCFH010000001.1"/>
</dbReference>
<name>A0A7Y9U789_9BURK</name>
<dbReference type="GO" id="GO:0008233">
    <property type="term" value="F:peptidase activity"/>
    <property type="evidence" value="ECO:0007669"/>
    <property type="project" value="UniProtKB-KW"/>
</dbReference>
<dbReference type="PANTHER" id="PTHR30217">
    <property type="entry name" value="PEPTIDASE U32 FAMILY"/>
    <property type="match status" value="1"/>
</dbReference>
<comment type="caution">
    <text evidence="2">The sequence shown here is derived from an EMBL/GenBank/DDBJ whole genome shotgun (WGS) entry which is preliminary data.</text>
</comment>
<organism evidence="2 3">
    <name type="scientific">Sphaerotilus montanus</name>
    <dbReference type="NCBI Taxonomy" id="522889"/>
    <lineage>
        <taxon>Bacteria</taxon>
        <taxon>Pseudomonadati</taxon>
        <taxon>Pseudomonadota</taxon>
        <taxon>Betaproteobacteria</taxon>
        <taxon>Burkholderiales</taxon>
        <taxon>Sphaerotilaceae</taxon>
        <taxon>Sphaerotilus</taxon>
    </lineage>
</organism>
<reference evidence="2 3" key="1">
    <citation type="submission" date="2020-07" db="EMBL/GenBank/DDBJ databases">
        <title>Genomic Encyclopedia of Archaeal and Bacterial Type Strains, Phase II (KMG-II): from individual species to whole genera.</title>
        <authorList>
            <person name="Goeker M."/>
        </authorList>
    </citation>
    <scope>NUCLEOTIDE SEQUENCE [LARGE SCALE GENOMIC DNA]</scope>
    <source>
        <strain evidence="2 3">DSM 21226</strain>
    </source>
</reference>
<protein>
    <submittedName>
        <fullName evidence="2">Putative protease</fullName>
        <ecNumber evidence="2">3.4.-.-</ecNumber>
    </submittedName>
</protein>
<keyword evidence="2" id="KW-0645">Protease</keyword>
<dbReference type="PANTHER" id="PTHR30217:SF10">
    <property type="entry name" value="23S RRNA 5-HYDROXYCYTIDINE C2501 SYNTHASE"/>
    <property type="match status" value="1"/>
</dbReference>
<keyword evidence="3" id="KW-1185">Reference proteome</keyword>
<dbReference type="EMBL" id="JACCFH010000001">
    <property type="protein sequence ID" value="NYG34888.1"/>
    <property type="molecule type" value="Genomic_DNA"/>
</dbReference>
<dbReference type="AlphaFoldDB" id="A0A7Y9U789"/>
<dbReference type="Pfam" id="PF12392">
    <property type="entry name" value="DUF3656"/>
    <property type="match status" value="1"/>
</dbReference>
<dbReference type="PROSITE" id="PS01276">
    <property type="entry name" value="PEPTIDASE_U32"/>
    <property type="match status" value="1"/>
</dbReference>
<dbReference type="EC" id="3.4.-.-" evidence="2"/>
<dbReference type="SUPFAM" id="SSF51366">
    <property type="entry name" value="Ribulose-phoshate binding barrel"/>
    <property type="match status" value="1"/>
</dbReference>
<dbReference type="InterPro" id="IPR020988">
    <property type="entry name" value="Pept_U32_collagenase"/>
</dbReference>
<evidence type="ECO:0000313" key="3">
    <source>
        <dbReference type="Proteomes" id="UP000518288"/>
    </source>
</evidence>
<dbReference type="Proteomes" id="UP000518288">
    <property type="component" value="Unassembled WGS sequence"/>
</dbReference>
<gene>
    <name evidence="2" type="ORF">BDD16_003874</name>
</gene>
<accession>A0A7Y9U789</accession>
<feature type="domain" description="Peptidase U32 collagenase" evidence="1">
    <location>
        <begin position="409"/>
        <end position="523"/>
    </location>
</feature>
<dbReference type="InterPro" id="IPR011060">
    <property type="entry name" value="RibuloseP-bd_barrel"/>
</dbReference>
<dbReference type="InterPro" id="IPR001539">
    <property type="entry name" value="Peptidase_U32"/>
</dbReference>
<evidence type="ECO:0000259" key="1">
    <source>
        <dbReference type="Pfam" id="PF12392"/>
    </source>
</evidence>
<proteinExistence type="predicted"/>